<dbReference type="FunFam" id="3.40.50.300:FF:000412">
    <property type="entry name" value="ADP-ribosylation factor 1"/>
    <property type="match status" value="1"/>
</dbReference>
<dbReference type="InterPro" id="IPR005225">
    <property type="entry name" value="Small_GTP-bd"/>
</dbReference>
<sequence length="382" mass="43179">MGSEQPSDDFSAYRVLILGLESAGKTTILYRLKLNETVSAIPTIGFNVETVVHSTNKYTLWDLGGSHKTRCLWPHYYDDTNAIIFVIDANDESQFEDAKACLDAVLSINSLEKIPLLLLVNKSDIADTTVMKIIDVFNVFAIKNREWFVQKCSAITGEGLEEGLEWLDKIMEKLNKVITEAPEIEKKSEPIEPENSEPNEQIEPVNSEPIEPENKKLPDYRILLLGIQMVGKTTILYKLKCNCIMTTCQTIGFNVESITYNNNIFTIWDVGGVSVIRQLWRHYYFGTNGIIFVVDSSNNDDRNEEKNELNRILAEEELMGLPVLIFANKSSSAGENTESSLREFYGVDKIQGRKTGFIFGDCINGIGIEEMIEWLHNNVPNN</sequence>
<dbReference type="NCBIfam" id="TIGR00231">
    <property type="entry name" value="small_GTP"/>
    <property type="match status" value="2"/>
</dbReference>
<dbReference type="SMART" id="SM00175">
    <property type="entry name" value="RAB"/>
    <property type="match status" value="1"/>
</dbReference>
<dbReference type="Pfam" id="PF00025">
    <property type="entry name" value="Arf"/>
    <property type="match status" value="2"/>
</dbReference>
<dbReference type="GO" id="GO:0003924">
    <property type="term" value="F:GTPase activity"/>
    <property type="evidence" value="ECO:0007669"/>
    <property type="project" value="InterPro"/>
</dbReference>
<dbReference type="AlphaFoldDB" id="A0A1R2ALH8"/>
<dbReference type="PROSITE" id="PS51417">
    <property type="entry name" value="ARF"/>
    <property type="match status" value="2"/>
</dbReference>
<dbReference type="SUPFAM" id="SSF52540">
    <property type="entry name" value="P-loop containing nucleoside triphosphate hydrolases"/>
    <property type="match status" value="2"/>
</dbReference>
<dbReference type="SMART" id="SM00177">
    <property type="entry name" value="ARF"/>
    <property type="match status" value="2"/>
</dbReference>
<dbReference type="InterPro" id="IPR006689">
    <property type="entry name" value="Small_GTPase_ARF/SAR"/>
</dbReference>
<reference evidence="7 8" key="1">
    <citation type="submission" date="2016-11" db="EMBL/GenBank/DDBJ databases">
        <title>The macronuclear genome of Stentor coeruleus: a giant cell with tiny introns.</title>
        <authorList>
            <person name="Slabodnick M."/>
            <person name="Ruby J.G."/>
            <person name="Reiff S.B."/>
            <person name="Swart E.C."/>
            <person name="Gosai S."/>
            <person name="Prabakaran S."/>
            <person name="Witkowska E."/>
            <person name="Larue G.E."/>
            <person name="Fisher S."/>
            <person name="Freeman R.M."/>
            <person name="Gunawardena J."/>
            <person name="Chu W."/>
            <person name="Stover N.A."/>
            <person name="Gregory B.D."/>
            <person name="Nowacki M."/>
            <person name="Derisi J."/>
            <person name="Roy S.W."/>
            <person name="Marshall W.F."/>
            <person name="Sood P."/>
        </authorList>
    </citation>
    <scope>NUCLEOTIDE SEQUENCE [LARGE SCALE GENOMIC DNA]</scope>
    <source>
        <strain evidence="7">WM001</strain>
    </source>
</reference>
<evidence type="ECO:0000256" key="4">
    <source>
        <dbReference type="PIRSR" id="PIRSR606689-1"/>
    </source>
</evidence>
<evidence type="ECO:0000313" key="8">
    <source>
        <dbReference type="Proteomes" id="UP000187209"/>
    </source>
</evidence>
<evidence type="ECO:0000256" key="3">
    <source>
        <dbReference type="ARBA" id="ARBA00023134"/>
    </source>
</evidence>
<evidence type="ECO:0000313" key="7">
    <source>
        <dbReference type="EMBL" id="OMJ65349.1"/>
    </source>
</evidence>
<dbReference type="FunFam" id="3.40.50.300:FF:001166">
    <property type="entry name" value="ADP-ribosylation factor D"/>
    <property type="match status" value="1"/>
</dbReference>
<feature type="binding site" evidence="4">
    <location>
        <position position="65"/>
    </location>
    <ligand>
        <name>GTP</name>
        <dbReference type="ChEBI" id="CHEBI:37565"/>
    </ligand>
</feature>
<keyword evidence="3 4" id="KW-0342">GTP-binding</keyword>
<name>A0A1R2ALH8_9CILI</name>
<proteinExistence type="inferred from homology"/>
<dbReference type="CDD" id="cd00878">
    <property type="entry name" value="Arf_Arl"/>
    <property type="match status" value="2"/>
</dbReference>
<gene>
    <name evidence="7" type="ORF">SteCoe_38409</name>
</gene>
<dbReference type="Proteomes" id="UP000187209">
    <property type="component" value="Unassembled WGS sequence"/>
</dbReference>
<feature type="binding site" evidence="4">
    <location>
        <begin position="19"/>
        <end position="26"/>
    </location>
    <ligand>
        <name>GTP</name>
        <dbReference type="ChEBI" id="CHEBI:37565"/>
    </ligand>
</feature>
<dbReference type="PROSITE" id="PS51419">
    <property type="entry name" value="RAB"/>
    <property type="match status" value="1"/>
</dbReference>
<dbReference type="GO" id="GO:0005525">
    <property type="term" value="F:GTP binding"/>
    <property type="evidence" value="ECO:0007669"/>
    <property type="project" value="UniProtKB-KW"/>
</dbReference>
<comment type="caution">
    <text evidence="7">The sequence shown here is derived from an EMBL/GenBank/DDBJ whole genome shotgun (WGS) entry which is preliminary data.</text>
</comment>
<protein>
    <recommendedName>
        <fullName evidence="9">ADP-ribosylation factor</fullName>
    </recommendedName>
</protein>
<dbReference type="GO" id="GO:0046872">
    <property type="term" value="F:metal ion binding"/>
    <property type="evidence" value="ECO:0007669"/>
    <property type="project" value="UniProtKB-KW"/>
</dbReference>
<evidence type="ECO:0000256" key="2">
    <source>
        <dbReference type="ARBA" id="ARBA00022741"/>
    </source>
</evidence>
<organism evidence="7 8">
    <name type="scientific">Stentor coeruleus</name>
    <dbReference type="NCBI Taxonomy" id="5963"/>
    <lineage>
        <taxon>Eukaryota</taxon>
        <taxon>Sar</taxon>
        <taxon>Alveolata</taxon>
        <taxon>Ciliophora</taxon>
        <taxon>Postciliodesmatophora</taxon>
        <taxon>Heterotrichea</taxon>
        <taxon>Heterotrichida</taxon>
        <taxon>Stentoridae</taxon>
        <taxon>Stentor</taxon>
    </lineage>
</organism>
<keyword evidence="5" id="KW-0479">Metal-binding</keyword>
<keyword evidence="5" id="KW-0460">Magnesium</keyword>
<dbReference type="SMART" id="SM00178">
    <property type="entry name" value="SAR"/>
    <property type="match status" value="2"/>
</dbReference>
<accession>A0A1R2ALH8</accession>
<evidence type="ECO:0008006" key="9">
    <source>
        <dbReference type="Google" id="ProtNLM"/>
    </source>
</evidence>
<evidence type="ECO:0000256" key="1">
    <source>
        <dbReference type="ARBA" id="ARBA00010290"/>
    </source>
</evidence>
<evidence type="ECO:0000256" key="5">
    <source>
        <dbReference type="PIRSR" id="PIRSR606689-2"/>
    </source>
</evidence>
<dbReference type="InterPro" id="IPR027417">
    <property type="entry name" value="P-loop_NTPase"/>
</dbReference>
<feature type="binding site" evidence="4">
    <location>
        <begin position="121"/>
        <end position="124"/>
    </location>
    <ligand>
        <name>GTP</name>
        <dbReference type="ChEBI" id="CHEBI:37565"/>
    </ligand>
</feature>
<keyword evidence="8" id="KW-1185">Reference proteome</keyword>
<feature type="binding site" evidence="5">
    <location>
        <position position="26"/>
    </location>
    <ligand>
        <name>Mg(2+)</name>
        <dbReference type="ChEBI" id="CHEBI:18420"/>
    </ligand>
</feature>
<dbReference type="GO" id="GO:0030010">
    <property type="term" value="P:establishment of cell polarity"/>
    <property type="evidence" value="ECO:0007669"/>
    <property type="project" value="UniProtKB-ARBA"/>
</dbReference>
<dbReference type="SMR" id="A0A1R2ALH8"/>
<comment type="similarity">
    <text evidence="1">Belongs to the small GTPase superfamily. Arf family.</text>
</comment>
<feature type="binding site" evidence="5">
    <location>
        <position position="43"/>
    </location>
    <ligand>
        <name>Mg(2+)</name>
        <dbReference type="ChEBI" id="CHEBI:18420"/>
    </ligand>
</feature>
<evidence type="ECO:0000256" key="6">
    <source>
        <dbReference type="SAM" id="MobiDB-lite"/>
    </source>
</evidence>
<dbReference type="PANTHER" id="PTHR11711">
    <property type="entry name" value="ADP RIBOSYLATION FACTOR-RELATED"/>
    <property type="match status" value="1"/>
</dbReference>
<feature type="region of interest" description="Disordered" evidence="6">
    <location>
        <begin position="185"/>
        <end position="213"/>
    </location>
</feature>
<keyword evidence="2 4" id="KW-0547">Nucleotide-binding</keyword>
<dbReference type="InterPro" id="IPR024156">
    <property type="entry name" value="Small_GTPase_ARF"/>
</dbReference>
<dbReference type="Gene3D" id="3.40.50.300">
    <property type="entry name" value="P-loop containing nucleotide triphosphate hydrolases"/>
    <property type="match status" value="2"/>
</dbReference>
<dbReference type="OrthoDB" id="2011769at2759"/>
<dbReference type="EMBL" id="MPUH01002202">
    <property type="protein sequence ID" value="OMJ65349.1"/>
    <property type="molecule type" value="Genomic_DNA"/>
</dbReference>
<dbReference type="PRINTS" id="PR00328">
    <property type="entry name" value="SAR1GTPBP"/>
</dbReference>